<dbReference type="GO" id="GO:0005524">
    <property type="term" value="F:ATP binding"/>
    <property type="evidence" value="ECO:0007669"/>
    <property type="project" value="UniProtKB-KW"/>
</dbReference>
<dbReference type="InterPro" id="IPR017871">
    <property type="entry name" value="ABC_transporter-like_CS"/>
</dbReference>
<evidence type="ECO:0000256" key="3">
    <source>
        <dbReference type="ARBA" id="ARBA00022475"/>
    </source>
</evidence>
<keyword evidence="3" id="KW-1003">Cell membrane</keyword>
<dbReference type="GO" id="GO:0005886">
    <property type="term" value="C:plasma membrane"/>
    <property type="evidence" value="ECO:0007669"/>
    <property type="project" value="UniProtKB-SubCell"/>
</dbReference>
<proteinExistence type="predicted"/>
<dbReference type="InterPro" id="IPR003593">
    <property type="entry name" value="AAA+_ATPase"/>
</dbReference>
<dbReference type="PROSITE" id="PS00211">
    <property type="entry name" value="ABC_TRANSPORTER_1"/>
    <property type="match status" value="1"/>
</dbReference>
<accession>A0A382J416</accession>
<dbReference type="EMBL" id="UINC01071683">
    <property type="protein sequence ID" value="SVC06780.1"/>
    <property type="molecule type" value="Genomic_DNA"/>
</dbReference>
<dbReference type="InterPro" id="IPR050388">
    <property type="entry name" value="ABC_Ni/Peptide_Import"/>
</dbReference>
<evidence type="ECO:0000256" key="5">
    <source>
        <dbReference type="ARBA" id="ARBA00022840"/>
    </source>
</evidence>
<gene>
    <name evidence="8" type="ORF">METZ01_LOCUS259634</name>
</gene>
<dbReference type="Gene3D" id="3.40.50.300">
    <property type="entry name" value="P-loop containing nucleotide triphosphate hydrolases"/>
    <property type="match status" value="1"/>
</dbReference>
<evidence type="ECO:0000259" key="7">
    <source>
        <dbReference type="PROSITE" id="PS50893"/>
    </source>
</evidence>
<dbReference type="PANTHER" id="PTHR43297:SF7">
    <property type="entry name" value="D,D-DIPEPTIDE TRANSPORT ATP-BINDING PROTEIN DDPD-RELATED"/>
    <property type="match status" value="1"/>
</dbReference>
<sequence>MLNVKNLFVSFDTPEGKVKAVNDVSFNIKKNESLAIVGESGSGKTQLAFSILGLLDKNANVYGEINYQNTNLLSLNEKELNKIRSKKISIIFQDPMTSLNPYMKIKKQLNEVLINHNGFTNNQATRESLRILDSVKIQDPKKIINCYTHELSGGMRQRVMIAISIICKPEIIIADEPTTSLDVTVQSQIMDLFNDIKKEFNSSIILITHNMGIVKNTCSKLMVMYGGKIMELGDTNEIFTNPLHPYTKGLLETVP</sequence>
<evidence type="ECO:0000256" key="4">
    <source>
        <dbReference type="ARBA" id="ARBA00022741"/>
    </source>
</evidence>
<dbReference type="PANTHER" id="PTHR43297">
    <property type="entry name" value="OLIGOPEPTIDE TRANSPORT ATP-BINDING PROTEIN APPD"/>
    <property type="match status" value="1"/>
</dbReference>
<dbReference type="FunFam" id="3.40.50.300:FF:000016">
    <property type="entry name" value="Oligopeptide ABC transporter ATP-binding component"/>
    <property type="match status" value="1"/>
</dbReference>
<dbReference type="Pfam" id="PF00005">
    <property type="entry name" value="ABC_tran"/>
    <property type="match status" value="1"/>
</dbReference>
<feature type="domain" description="ABC transporter" evidence="7">
    <location>
        <begin position="2"/>
        <end position="251"/>
    </location>
</feature>
<keyword evidence="6" id="KW-0472">Membrane</keyword>
<dbReference type="InterPro" id="IPR027417">
    <property type="entry name" value="P-loop_NTPase"/>
</dbReference>
<reference evidence="8" key="1">
    <citation type="submission" date="2018-05" db="EMBL/GenBank/DDBJ databases">
        <authorList>
            <person name="Lanie J.A."/>
            <person name="Ng W.-L."/>
            <person name="Kazmierczak K.M."/>
            <person name="Andrzejewski T.M."/>
            <person name="Davidsen T.M."/>
            <person name="Wayne K.J."/>
            <person name="Tettelin H."/>
            <person name="Glass J.I."/>
            <person name="Rusch D."/>
            <person name="Podicherti R."/>
            <person name="Tsui H.-C.T."/>
            <person name="Winkler M.E."/>
        </authorList>
    </citation>
    <scope>NUCLEOTIDE SEQUENCE</scope>
</reference>
<evidence type="ECO:0000256" key="6">
    <source>
        <dbReference type="ARBA" id="ARBA00023136"/>
    </source>
</evidence>
<dbReference type="CDD" id="cd03257">
    <property type="entry name" value="ABC_NikE_OppD_transporters"/>
    <property type="match status" value="1"/>
</dbReference>
<organism evidence="8">
    <name type="scientific">marine metagenome</name>
    <dbReference type="NCBI Taxonomy" id="408172"/>
    <lineage>
        <taxon>unclassified sequences</taxon>
        <taxon>metagenomes</taxon>
        <taxon>ecological metagenomes</taxon>
    </lineage>
</organism>
<feature type="non-terminal residue" evidence="8">
    <location>
        <position position="255"/>
    </location>
</feature>
<keyword evidence="4" id="KW-0547">Nucleotide-binding</keyword>
<evidence type="ECO:0000313" key="8">
    <source>
        <dbReference type="EMBL" id="SVC06780.1"/>
    </source>
</evidence>
<dbReference type="InterPro" id="IPR003439">
    <property type="entry name" value="ABC_transporter-like_ATP-bd"/>
</dbReference>
<dbReference type="GO" id="GO:0015833">
    <property type="term" value="P:peptide transport"/>
    <property type="evidence" value="ECO:0007669"/>
    <property type="project" value="InterPro"/>
</dbReference>
<dbReference type="SMART" id="SM00382">
    <property type="entry name" value="AAA"/>
    <property type="match status" value="1"/>
</dbReference>
<dbReference type="PROSITE" id="PS50893">
    <property type="entry name" value="ABC_TRANSPORTER_2"/>
    <property type="match status" value="1"/>
</dbReference>
<keyword evidence="5" id="KW-0067">ATP-binding</keyword>
<evidence type="ECO:0000256" key="1">
    <source>
        <dbReference type="ARBA" id="ARBA00004202"/>
    </source>
</evidence>
<protein>
    <recommendedName>
        <fullName evidence="7">ABC transporter domain-containing protein</fullName>
    </recommendedName>
</protein>
<dbReference type="AlphaFoldDB" id="A0A382J416"/>
<dbReference type="SUPFAM" id="SSF52540">
    <property type="entry name" value="P-loop containing nucleoside triphosphate hydrolases"/>
    <property type="match status" value="1"/>
</dbReference>
<evidence type="ECO:0000256" key="2">
    <source>
        <dbReference type="ARBA" id="ARBA00022448"/>
    </source>
</evidence>
<dbReference type="GO" id="GO:0016887">
    <property type="term" value="F:ATP hydrolysis activity"/>
    <property type="evidence" value="ECO:0007669"/>
    <property type="project" value="InterPro"/>
</dbReference>
<keyword evidence="2" id="KW-0813">Transport</keyword>
<dbReference type="InterPro" id="IPR013563">
    <property type="entry name" value="Oligopep_ABC_C"/>
</dbReference>
<comment type="subcellular location">
    <subcellularLocation>
        <location evidence="1">Cell membrane</location>
        <topology evidence="1">Peripheral membrane protein</topology>
    </subcellularLocation>
</comment>
<dbReference type="Pfam" id="PF08352">
    <property type="entry name" value="oligo_HPY"/>
    <property type="match status" value="1"/>
</dbReference>
<name>A0A382J416_9ZZZZ</name>